<evidence type="ECO:0000313" key="11">
    <source>
        <dbReference type="Proteomes" id="UP001603857"/>
    </source>
</evidence>
<keyword evidence="7" id="KW-0379">Hydroxylation</keyword>
<organism evidence="10 11">
    <name type="scientific">Flemingia macrophylla</name>
    <dbReference type="NCBI Taxonomy" id="520843"/>
    <lineage>
        <taxon>Eukaryota</taxon>
        <taxon>Viridiplantae</taxon>
        <taxon>Streptophyta</taxon>
        <taxon>Embryophyta</taxon>
        <taxon>Tracheophyta</taxon>
        <taxon>Spermatophyta</taxon>
        <taxon>Magnoliopsida</taxon>
        <taxon>eudicotyledons</taxon>
        <taxon>Gunneridae</taxon>
        <taxon>Pentapetalae</taxon>
        <taxon>rosids</taxon>
        <taxon>fabids</taxon>
        <taxon>Fabales</taxon>
        <taxon>Fabaceae</taxon>
        <taxon>Papilionoideae</taxon>
        <taxon>50 kb inversion clade</taxon>
        <taxon>NPAAA clade</taxon>
        <taxon>indigoferoid/millettioid clade</taxon>
        <taxon>Phaseoleae</taxon>
        <taxon>Flemingia</taxon>
    </lineage>
</organism>
<keyword evidence="5" id="KW-0372">Hormone</keyword>
<feature type="region of interest" description="Disordered" evidence="8">
    <location>
        <begin position="32"/>
        <end position="100"/>
    </location>
</feature>
<evidence type="ECO:0000256" key="7">
    <source>
        <dbReference type="ARBA" id="ARBA00023278"/>
    </source>
</evidence>
<feature type="region of interest" description="Disordered" evidence="8">
    <location>
        <begin position="118"/>
        <end position="158"/>
    </location>
</feature>
<dbReference type="GO" id="GO:0005179">
    <property type="term" value="F:hormone activity"/>
    <property type="evidence" value="ECO:0007669"/>
    <property type="project" value="UniProtKB-KW"/>
</dbReference>
<accession>A0ABD1MD82</accession>
<dbReference type="EMBL" id="JBGMDY010000005">
    <property type="protein sequence ID" value="KAL2333572.1"/>
    <property type="molecule type" value="Genomic_DNA"/>
</dbReference>
<evidence type="ECO:0000256" key="6">
    <source>
        <dbReference type="ARBA" id="ARBA00022729"/>
    </source>
</evidence>
<keyword evidence="4" id="KW-0964">Secreted</keyword>
<feature type="compositionally biased region" description="Basic and acidic residues" evidence="8">
    <location>
        <begin position="127"/>
        <end position="139"/>
    </location>
</feature>
<evidence type="ECO:0000313" key="10">
    <source>
        <dbReference type="EMBL" id="KAL2333572.1"/>
    </source>
</evidence>
<sequence>MGVNKYLFIFLALVACQRHEFIVAHGRKVKAMNQHSSPNTNSNTNTSVAKSTHLRSLESSVNSPEQHYEEASSVGDSVTNYDNAFRPTTPGGSPGVGHRIITSSEDHNVKTIVAVQSPRSPLVEVSVTKDSKDDFKPTDPGHSPGVGHAYPNKIGQTN</sequence>
<dbReference type="GO" id="GO:0048046">
    <property type="term" value="C:apoplast"/>
    <property type="evidence" value="ECO:0007669"/>
    <property type="project" value="UniProtKB-SubCell"/>
</dbReference>
<feature type="compositionally biased region" description="Low complexity" evidence="8">
    <location>
        <begin position="36"/>
        <end position="47"/>
    </location>
</feature>
<comment type="subcellular location">
    <subcellularLocation>
        <location evidence="1">Secreted</location>
        <location evidence="1">Extracellular space</location>
        <location evidence="1">Apoplast</location>
    </subcellularLocation>
</comment>
<name>A0ABD1MD82_9FABA</name>
<dbReference type="PROSITE" id="PS51257">
    <property type="entry name" value="PROKAR_LIPOPROTEIN"/>
    <property type="match status" value="1"/>
</dbReference>
<reference evidence="10 11" key="1">
    <citation type="submission" date="2024-08" db="EMBL/GenBank/DDBJ databases">
        <title>Insights into the chromosomal genome structure of Flemingia macrophylla.</title>
        <authorList>
            <person name="Ding Y."/>
            <person name="Zhao Y."/>
            <person name="Bi W."/>
            <person name="Wu M."/>
            <person name="Zhao G."/>
            <person name="Gong Y."/>
            <person name="Li W."/>
            <person name="Zhang P."/>
        </authorList>
    </citation>
    <scope>NUCLEOTIDE SEQUENCE [LARGE SCALE GENOMIC DNA]</scope>
    <source>
        <strain evidence="10">DYQJB</strain>
        <tissue evidence="10">Leaf</tissue>
    </source>
</reference>
<comment type="caution">
    <text evidence="10">The sequence shown here is derived from an EMBL/GenBank/DDBJ whole genome shotgun (WGS) entry which is preliminary data.</text>
</comment>
<dbReference type="AlphaFoldDB" id="A0ABD1MD82"/>
<dbReference type="Proteomes" id="UP001603857">
    <property type="component" value="Unassembled WGS sequence"/>
</dbReference>
<evidence type="ECO:0000256" key="9">
    <source>
        <dbReference type="SAM" id="SignalP"/>
    </source>
</evidence>
<evidence type="ECO:0008006" key="12">
    <source>
        <dbReference type="Google" id="ProtNLM"/>
    </source>
</evidence>
<evidence type="ECO:0000256" key="2">
    <source>
        <dbReference type="ARBA" id="ARBA00008963"/>
    </source>
</evidence>
<evidence type="ECO:0000256" key="8">
    <source>
        <dbReference type="SAM" id="MobiDB-lite"/>
    </source>
</evidence>
<protein>
    <recommendedName>
        <fullName evidence="12">Precursor of CEP9</fullName>
    </recommendedName>
</protein>
<gene>
    <name evidence="10" type="ORF">Fmac_014785</name>
</gene>
<keyword evidence="11" id="KW-1185">Reference proteome</keyword>
<keyword evidence="3" id="KW-0052">Apoplast</keyword>
<keyword evidence="6 9" id="KW-0732">Signal</keyword>
<proteinExistence type="inferred from homology"/>
<dbReference type="PANTHER" id="PTHR33348:SF44">
    <property type="entry name" value="PRECURSOR OF CEP6"/>
    <property type="match status" value="1"/>
</dbReference>
<evidence type="ECO:0000256" key="4">
    <source>
        <dbReference type="ARBA" id="ARBA00022525"/>
    </source>
</evidence>
<dbReference type="PANTHER" id="PTHR33348">
    <property type="entry name" value="PRECURSOR OF CEP5"/>
    <property type="match status" value="1"/>
</dbReference>
<dbReference type="GO" id="GO:1902025">
    <property type="term" value="P:nitrate import"/>
    <property type="evidence" value="ECO:0007669"/>
    <property type="project" value="UniProtKB-ARBA"/>
</dbReference>
<feature type="chain" id="PRO_5044840676" description="Precursor of CEP9" evidence="9">
    <location>
        <begin position="17"/>
        <end position="158"/>
    </location>
</feature>
<evidence type="ECO:0000256" key="1">
    <source>
        <dbReference type="ARBA" id="ARBA00004271"/>
    </source>
</evidence>
<dbReference type="InterPro" id="IPR033250">
    <property type="entry name" value="CEP"/>
</dbReference>
<feature type="signal peptide" evidence="9">
    <location>
        <begin position="1"/>
        <end position="16"/>
    </location>
</feature>
<comment type="similarity">
    <text evidence="2">Belongs to the C-terminally encoded plant signaling peptide (CEP) family.</text>
</comment>
<evidence type="ECO:0000256" key="5">
    <source>
        <dbReference type="ARBA" id="ARBA00022702"/>
    </source>
</evidence>
<dbReference type="GO" id="GO:0006995">
    <property type="term" value="P:cellular response to nitrogen starvation"/>
    <property type="evidence" value="ECO:0007669"/>
    <property type="project" value="UniProtKB-ARBA"/>
</dbReference>
<evidence type="ECO:0000256" key="3">
    <source>
        <dbReference type="ARBA" id="ARBA00022523"/>
    </source>
</evidence>